<organism evidence="9 10">
    <name type="scientific">Sphingomonas sanxanigenens DSM 19645 = NX02</name>
    <dbReference type="NCBI Taxonomy" id="1123269"/>
    <lineage>
        <taxon>Bacteria</taxon>
        <taxon>Pseudomonadati</taxon>
        <taxon>Pseudomonadota</taxon>
        <taxon>Alphaproteobacteria</taxon>
        <taxon>Sphingomonadales</taxon>
        <taxon>Sphingomonadaceae</taxon>
        <taxon>Sphingomonas</taxon>
    </lineage>
</organism>
<dbReference type="Pfam" id="PF12704">
    <property type="entry name" value="MacB_PCD"/>
    <property type="match status" value="1"/>
</dbReference>
<feature type="transmembrane region" description="Helical" evidence="6">
    <location>
        <begin position="264"/>
        <end position="290"/>
    </location>
</feature>
<feature type="transmembrane region" description="Helical" evidence="6">
    <location>
        <begin position="718"/>
        <end position="740"/>
    </location>
</feature>
<evidence type="ECO:0000256" key="6">
    <source>
        <dbReference type="SAM" id="Phobius"/>
    </source>
</evidence>
<reference evidence="9 10" key="1">
    <citation type="submission" date="2013-07" db="EMBL/GenBank/DDBJ databases">
        <title>Completed genome of Sphingomonas sanxanigenens NX02.</title>
        <authorList>
            <person name="Ma T."/>
            <person name="Huang H."/>
            <person name="Wu M."/>
            <person name="Li X."/>
            <person name="Li G."/>
        </authorList>
    </citation>
    <scope>NUCLEOTIDE SEQUENCE [LARGE SCALE GENOMIC DNA]</scope>
    <source>
        <strain evidence="9 10">NX02</strain>
    </source>
</reference>
<feature type="transmembrane region" description="Helical" evidence="6">
    <location>
        <begin position="311"/>
        <end position="334"/>
    </location>
</feature>
<feature type="domain" description="ABC3 transporter permease C-terminal" evidence="7">
    <location>
        <begin position="267"/>
        <end position="384"/>
    </location>
</feature>
<evidence type="ECO:0000313" key="10">
    <source>
        <dbReference type="Proteomes" id="UP000018851"/>
    </source>
</evidence>
<dbReference type="InterPro" id="IPR003838">
    <property type="entry name" value="ABC3_permease_C"/>
</dbReference>
<evidence type="ECO:0000256" key="4">
    <source>
        <dbReference type="ARBA" id="ARBA00022989"/>
    </source>
</evidence>
<feature type="transmembrane region" description="Helical" evidence="6">
    <location>
        <begin position="354"/>
        <end position="375"/>
    </location>
</feature>
<comment type="subcellular location">
    <subcellularLocation>
        <location evidence="1">Cell membrane</location>
        <topology evidence="1">Multi-pass membrane protein</topology>
    </subcellularLocation>
</comment>
<dbReference type="eggNOG" id="COG3127">
    <property type="taxonomic scope" value="Bacteria"/>
</dbReference>
<proteinExistence type="predicted"/>
<evidence type="ECO:0000256" key="3">
    <source>
        <dbReference type="ARBA" id="ARBA00022692"/>
    </source>
</evidence>
<dbReference type="EMBL" id="CP006644">
    <property type="protein sequence ID" value="AHE55776.1"/>
    <property type="molecule type" value="Genomic_DNA"/>
</dbReference>
<keyword evidence="3 6" id="KW-0812">Transmembrane</keyword>
<dbReference type="InterPro" id="IPR038766">
    <property type="entry name" value="Membrane_comp_ABC_pdt"/>
</dbReference>
<dbReference type="GO" id="GO:0005886">
    <property type="term" value="C:plasma membrane"/>
    <property type="evidence" value="ECO:0007669"/>
    <property type="project" value="UniProtKB-SubCell"/>
</dbReference>
<evidence type="ECO:0008006" key="11">
    <source>
        <dbReference type="Google" id="ProtNLM"/>
    </source>
</evidence>
<gene>
    <name evidence="9" type="ORF">NX02_20675</name>
</gene>
<dbReference type="Proteomes" id="UP000018851">
    <property type="component" value="Chromosome"/>
</dbReference>
<dbReference type="PANTHER" id="PTHR30287:SF1">
    <property type="entry name" value="INNER MEMBRANE PROTEIN"/>
    <property type="match status" value="1"/>
</dbReference>
<feature type="transmembrane region" description="Helical" evidence="6">
    <location>
        <begin position="404"/>
        <end position="421"/>
    </location>
</feature>
<dbReference type="HOGENOM" id="CLU_009475_3_1_5"/>
<dbReference type="Pfam" id="PF02687">
    <property type="entry name" value="FtsX"/>
    <property type="match status" value="2"/>
</dbReference>
<feature type="transmembrane region" description="Helical" evidence="6">
    <location>
        <begin position="481"/>
        <end position="499"/>
    </location>
</feature>
<feature type="domain" description="ABC3 transporter permease C-terminal" evidence="7">
    <location>
        <begin position="722"/>
        <end position="832"/>
    </location>
</feature>
<dbReference type="PATRIC" id="fig|1123269.5.peg.4041"/>
<evidence type="ECO:0000256" key="2">
    <source>
        <dbReference type="ARBA" id="ARBA00022475"/>
    </source>
</evidence>
<evidence type="ECO:0000256" key="1">
    <source>
        <dbReference type="ARBA" id="ARBA00004651"/>
    </source>
</evidence>
<protein>
    <recommendedName>
        <fullName evidence="11">ABC3 transporter permease protein domain-containing protein</fullName>
    </recommendedName>
</protein>
<evidence type="ECO:0000256" key="5">
    <source>
        <dbReference type="ARBA" id="ARBA00023136"/>
    </source>
</evidence>
<feature type="transmembrane region" description="Helical" evidence="6">
    <location>
        <begin position="427"/>
        <end position="450"/>
    </location>
</feature>
<evidence type="ECO:0000313" key="9">
    <source>
        <dbReference type="EMBL" id="AHE55776.1"/>
    </source>
</evidence>
<dbReference type="KEGG" id="ssan:NX02_20675"/>
<sequence length="842" mass="88634">MSRPLGWRAAWPLARRDLSASLRGLRLLLVCLFLGVATLAAIGSLTSSITDELAERGQTLLGGDIEVSMTQREATAPEKAEMARLGRMSETIRLRAMARREGPAPAGTPEAVLTELKGVDGVYPLYGTLALGKGPRTRPLGADELVIGQSLGDRLGVEPGDRLRYGTASFTISDIIVDEPDRVGEGFTLGPVAITSLEGLRRAGLIQPGSLYYSKYRIRLAPTADLEATVDALKKRHDADGWALKDRDRAAPGASRFFERMGQFLTLIGLAALVIAGIGISNGVASYLQLKRGSIATLKVLGATSADIARIYLLQIGIVAAVAIVAGLIAGALLPPLLVAAAGDVLPVKPGIGIHPLPLATSAVYGLLVALLFTLPPLARARTEPAAALFRIVDDRRARLDRRTWGLVALAGAGVVGLALATARDPLFSAIVLGGVAAVLGLLLAIGAGVRRLAARVRRPRRPLLRLAIANLHRPGAQTPALVVALGLALTLFVTLAGIQTSLESEIRRTVPAKAPNLFVLDIPVEQRQRFVDLVEQRAPGAQLNLVPALRGTITAYGSQRVADLKDLPEGAWFLRGERGVTYSDVVPEGSDLVAGRWWPRDYAGPPLVSLDAEAAKIMQVDVGDTLTVSVLGREIQARIASLRKVNWDTMGFNYILVFSPNTLIAAPHSLTATVTMAPAREAAVSRALLSSFPAASVIAVGEIIDQVGGLLRQMSTAILAAASVAILAGIAVLIGAIAASRQARSYDSVILKTLGATRWQVLGAQALEYAVLASLLAAVSLALGSLAAWYVIVQVFEFGWAPNWWVVLGTLAGGAVLTLGIGLAGSIPLMSVRPARALRTL</sequence>
<feature type="transmembrane region" description="Helical" evidence="6">
    <location>
        <begin position="805"/>
        <end position="830"/>
    </location>
</feature>
<dbReference type="PANTHER" id="PTHR30287">
    <property type="entry name" value="MEMBRANE COMPONENT OF PREDICTED ABC SUPERFAMILY METABOLITE UPTAKE TRANSPORTER"/>
    <property type="match status" value="1"/>
</dbReference>
<evidence type="ECO:0000259" key="8">
    <source>
        <dbReference type="Pfam" id="PF12704"/>
    </source>
</evidence>
<feature type="domain" description="MacB-like periplasmic core" evidence="8">
    <location>
        <begin position="29"/>
        <end position="235"/>
    </location>
</feature>
<name>W0AF87_9SPHN</name>
<keyword evidence="2" id="KW-1003">Cell membrane</keyword>
<dbReference type="AlphaFoldDB" id="W0AF87"/>
<dbReference type="STRING" id="1123269.NX02_20675"/>
<accession>W0AF87</accession>
<dbReference type="RefSeq" id="WP_025293935.1">
    <property type="nucleotide sequence ID" value="NZ_CP006644.1"/>
</dbReference>
<keyword evidence="5 6" id="KW-0472">Membrane</keyword>
<feature type="transmembrane region" description="Helical" evidence="6">
    <location>
        <begin position="770"/>
        <end position="793"/>
    </location>
</feature>
<dbReference type="InterPro" id="IPR025857">
    <property type="entry name" value="MacB_PCD"/>
</dbReference>
<dbReference type="OrthoDB" id="9775544at2"/>
<keyword evidence="10" id="KW-1185">Reference proteome</keyword>
<keyword evidence="4 6" id="KW-1133">Transmembrane helix</keyword>
<evidence type="ECO:0000259" key="7">
    <source>
        <dbReference type="Pfam" id="PF02687"/>
    </source>
</evidence>